<dbReference type="OrthoDB" id="1796359at2"/>
<evidence type="ECO:0000313" key="3">
    <source>
        <dbReference type="Proteomes" id="UP000297975"/>
    </source>
</evidence>
<feature type="transmembrane region" description="Helical" evidence="1">
    <location>
        <begin position="112"/>
        <end position="131"/>
    </location>
</feature>
<dbReference type="RefSeq" id="WP_134339177.1">
    <property type="nucleotide sequence ID" value="NZ_SOPW01000004.1"/>
</dbReference>
<keyword evidence="1" id="KW-0812">Transmembrane</keyword>
<feature type="transmembrane region" description="Helical" evidence="1">
    <location>
        <begin position="173"/>
        <end position="189"/>
    </location>
</feature>
<feature type="transmembrane region" description="Helical" evidence="1">
    <location>
        <begin position="15"/>
        <end position="37"/>
    </location>
</feature>
<evidence type="ECO:0000313" key="2">
    <source>
        <dbReference type="EMBL" id="TFB23104.1"/>
    </source>
</evidence>
<proteinExistence type="predicted"/>
<sequence length="223" mass="26109">MIKLLDVIRIGPLNLYIPHLLSIIAILITSLNGYVLVKKLSLLKGNTAFELVIEYWLTFIVVWKLSYFLLHPQDLISSPLSVIYFNGGMIGVVLGLITVIGFIFMKYKKHFINWKIQTLLFLSAFILYVGINQFFKFIYVQDLLMILEGATYIAIVVVLYLEKSYHHFYSQFRTLRWFLIAWVVFTVIKDEIQLYLIWLLAALVMATTTIFIEAFYNRKENNE</sequence>
<feature type="transmembrane region" description="Helical" evidence="1">
    <location>
        <begin position="49"/>
        <end position="70"/>
    </location>
</feature>
<dbReference type="EMBL" id="SOPW01000004">
    <property type="protein sequence ID" value="TFB23104.1"/>
    <property type="molecule type" value="Genomic_DNA"/>
</dbReference>
<keyword evidence="3" id="KW-1185">Reference proteome</keyword>
<accession>A0A4Y8IQM3</accession>
<keyword evidence="1" id="KW-0472">Membrane</keyword>
<evidence type="ECO:0000256" key="1">
    <source>
        <dbReference type="SAM" id="Phobius"/>
    </source>
</evidence>
<feature type="transmembrane region" description="Helical" evidence="1">
    <location>
        <begin position="195"/>
        <end position="216"/>
    </location>
</feature>
<protein>
    <submittedName>
        <fullName evidence="2">Uncharacterized protein</fullName>
    </submittedName>
</protein>
<organism evidence="2 3">
    <name type="scientific">Filobacillus milosensis</name>
    <dbReference type="NCBI Taxonomy" id="94137"/>
    <lineage>
        <taxon>Bacteria</taxon>
        <taxon>Bacillati</taxon>
        <taxon>Bacillota</taxon>
        <taxon>Bacilli</taxon>
        <taxon>Bacillales</taxon>
        <taxon>Bacillaceae</taxon>
        <taxon>Filobacillus</taxon>
    </lineage>
</organism>
<comment type="caution">
    <text evidence="2">The sequence shown here is derived from an EMBL/GenBank/DDBJ whole genome shotgun (WGS) entry which is preliminary data.</text>
</comment>
<dbReference type="AlphaFoldDB" id="A0A4Y8IQM3"/>
<dbReference type="Proteomes" id="UP000297975">
    <property type="component" value="Unassembled WGS sequence"/>
</dbReference>
<reference evidence="2 3" key="1">
    <citation type="submission" date="2019-03" db="EMBL/GenBank/DDBJ databases">
        <authorList>
            <person name="He R.-H."/>
        </authorList>
    </citation>
    <scope>NUCLEOTIDE SEQUENCE [LARGE SCALE GENOMIC DNA]</scope>
    <source>
        <strain evidence="3">SH 714</strain>
    </source>
</reference>
<name>A0A4Y8IQM3_9BACI</name>
<gene>
    <name evidence="2" type="ORF">E3U55_04625</name>
</gene>
<feature type="transmembrane region" description="Helical" evidence="1">
    <location>
        <begin position="82"/>
        <end position="105"/>
    </location>
</feature>
<keyword evidence="1" id="KW-1133">Transmembrane helix</keyword>
<feature type="transmembrane region" description="Helical" evidence="1">
    <location>
        <begin position="143"/>
        <end position="161"/>
    </location>
</feature>